<dbReference type="InterPro" id="IPR010339">
    <property type="entry name" value="TIP49_P-loop"/>
</dbReference>
<dbReference type="EMBL" id="JOKQ01000012">
    <property type="protein sequence ID" value="KHN68892.1"/>
    <property type="molecule type" value="Genomic_DNA"/>
</dbReference>
<keyword evidence="10" id="KW-0804">Transcription</keyword>
<keyword evidence="4 10" id="KW-0378">Hydrolase</keyword>
<dbReference type="Gene3D" id="2.40.50.360">
    <property type="entry name" value="RuvB-like helicase, domain II"/>
    <property type="match status" value="1"/>
</dbReference>
<keyword evidence="6 10" id="KW-0067">ATP-binding</keyword>
<dbReference type="Proteomes" id="UP000031056">
    <property type="component" value="Unassembled WGS sequence"/>
</dbReference>
<evidence type="ECO:0000256" key="7">
    <source>
        <dbReference type="ARBA" id="ARBA00022853"/>
    </source>
</evidence>
<dbReference type="InterPro" id="IPR041048">
    <property type="entry name" value="RuvB-like_C"/>
</dbReference>
<dbReference type="GO" id="GO:0006281">
    <property type="term" value="P:DNA repair"/>
    <property type="evidence" value="ECO:0007669"/>
    <property type="project" value="UniProtKB-KW"/>
</dbReference>
<dbReference type="EC" id="3.6.4.12" evidence="10"/>
<dbReference type="GO" id="GO:0005634">
    <property type="term" value="C:nucleus"/>
    <property type="evidence" value="ECO:0007669"/>
    <property type="project" value="UniProtKB-SubCell"/>
</dbReference>
<keyword evidence="7 10" id="KW-0156">Chromatin regulator</keyword>
<keyword evidence="3 10" id="KW-0547">Nucleotide-binding</keyword>
<dbReference type="Pfam" id="PF17856">
    <property type="entry name" value="TIP49_C"/>
    <property type="match status" value="1"/>
</dbReference>
<protein>
    <recommendedName>
        <fullName evidence="10">RuvB-like helicase</fullName>
        <ecNumber evidence="10">3.6.4.12</ecNumber>
    </recommendedName>
</protein>
<dbReference type="InterPro" id="IPR042487">
    <property type="entry name" value="RuvBL1/2_DNA/RNA_bd_dom"/>
</dbReference>
<keyword evidence="13" id="KW-1185">Reference proteome</keyword>
<name>A0A0B2UIL9_9MICR</name>
<keyword evidence="10" id="KW-0227">DNA damage</keyword>
<reference evidence="12 13" key="1">
    <citation type="journal article" date="2014" name="MBio">
        <title>The Ordospora colligata genome; evolution of extreme reduction in microsporidia and host-to-parasite horizontal gene transfer.</title>
        <authorList>
            <person name="Pombert J.-F."/>
            <person name="Haag K.L."/>
            <person name="Beidas S."/>
            <person name="Ebert D."/>
            <person name="Keeling P.J."/>
        </authorList>
    </citation>
    <scope>NUCLEOTIDE SEQUENCE [LARGE SCALE GENOMIC DNA]</scope>
    <source>
        <strain evidence="12 13">OC4</strain>
    </source>
</reference>
<keyword evidence="5 10" id="KW-0347">Helicase</keyword>
<dbReference type="InterPro" id="IPR027417">
    <property type="entry name" value="P-loop_NTPase"/>
</dbReference>
<dbReference type="InterPro" id="IPR012340">
    <property type="entry name" value="NA-bd_OB-fold"/>
</dbReference>
<dbReference type="Gene3D" id="3.40.50.300">
    <property type="entry name" value="P-loop containing nucleotide triphosphate hydrolases"/>
    <property type="match status" value="1"/>
</dbReference>
<comment type="subcellular location">
    <subcellularLocation>
        <location evidence="1 10">Nucleus</location>
    </subcellularLocation>
</comment>
<dbReference type="AlphaFoldDB" id="A0A0B2UIL9"/>
<dbReference type="Pfam" id="PF06068">
    <property type="entry name" value="TIP49"/>
    <property type="match status" value="1"/>
</dbReference>
<evidence type="ECO:0000256" key="5">
    <source>
        <dbReference type="ARBA" id="ARBA00022806"/>
    </source>
</evidence>
<dbReference type="SMART" id="SM00382">
    <property type="entry name" value="AAA"/>
    <property type="match status" value="1"/>
</dbReference>
<evidence type="ECO:0000313" key="13">
    <source>
        <dbReference type="Proteomes" id="UP000031056"/>
    </source>
</evidence>
<dbReference type="HOGENOM" id="CLU_028311_4_1_1"/>
<dbReference type="FunCoup" id="A0A0B2UIL9">
    <property type="interactions" value="304"/>
</dbReference>
<evidence type="ECO:0000256" key="6">
    <source>
        <dbReference type="ARBA" id="ARBA00022840"/>
    </source>
</evidence>
<dbReference type="InterPro" id="IPR003593">
    <property type="entry name" value="AAA+_ATPase"/>
</dbReference>
<dbReference type="RefSeq" id="XP_014562934.1">
    <property type="nucleotide sequence ID" value="XM_014707448.1"/>
</dbReference>
<organism evidence="12 13">
    <name type="scientific">Ordospora colligata OC4</name>
    <dbReference type="NCBI Taxonomy" id="1354746"/>
    <lineage>
        <taxon>Eukaryota</taxon>
        <taxon>Fungi</taxon>
        <taxon>Fungi incertae sedis</taxon>
        <taxon>Microsporidia</taxon>
        <taxon>Ordosporidae</taxon>
        <taxon>Ordospora</taxon>
    </lineage>
</organism>
<sequence>MEVRDVKTMNRIDVHSHITGLGCDVDGNGGGYDCEGLVGQQAARKAMALVKKMVECNGGGRVVLIKGEIGTGKTALAIALSRSLGGVCMNSISGTEIYSLGMSKSEAIIQALRKAVGLRIREYAKVIEGEVVSLSGQRIVLKTTDMESSFDIGEKMRAELDRERVSAGDVIKIVKELGRVYKIGTSTVKKSEAIGIDARFVPCPDGELMKIREEVQEISLHDVDVVNSKAEGYLALFSGETGEIKPETRDEVNRKVWGWMNEGKAEIVRGVLFIDEVHMLDIESFSFLNRAIEEDFCPVILVSTNKKESVVRGSNEVCPYGIPRDFVDRALIISTESHTLTDLAAIIKHRMIEEDVSVDEDAFNRIVHISSVSGLRHAMNLLTISGLRAARRGEKVNINDVNRVAELFPSLCMTE</sequence>
<dbReference type="GO" id="GO:0006325">
    <property type="term" value="P:chromatin organization"/>
    <property type="evidence" value="ECO:0007669"/>
    <property type="project" value="UniProtKB-KW"/>
</dbReference>
<dbReference type="GeneID" id="26262632"/>
<dbReference type="PANTHER" id="PTHR11093">
    <property type="entry name" value="RUVB-RELATED REPTIN AND PONTIN"/>
    <property type="match status" value="1"/>
</dbReference>
<dbReference type="SUPFAM" id="SSF52540">
    <property type="entry name" value="P-loop containing nucleoside triphosphate hydrolases"/>
    <property type="match status" value="1"/>
</dbReference>
<evidence type="ECO:0000259" key="11">
    <source>
        <dbReference type="SMART" id="SM00382"/>
    </source>
</evidence>
<dbReference type="GO" id="GO:0005524">
    <property type="term" value="F:ATP binding"/>
    <property type="evidence" value="ECO:0007669"/>
    <property type="project" value="UniProtKB-KW"/>
</dbReference>
<evidence type="ECO:0000256" key="3">
    <source>
        <dbReference type="ARBA" id="ARBA00022741"/>
    </source>
</evidence>
<dbReference type="Gene3D" id="1.10.8.60">
    <property type="match status" value="1"/>
</dbReference>
<evidence type="ECO:0000256" key="2">
    <source>
        <dbReference type="ARBA" id="ARBA00007519"/>
    </source>
</evidence>
<dbReference type="OrthoDB" id="10060499at2759"/>
<feature type="domain" description="AAA+ ATPase" evidence="11">
    <location>
        <begin position="59"/>
        <end position="345"/>
    </location>
</feature>
<evidence type="ECO:0000256" key="8">
    <source>
        <dbReference type="ARBA" id="ARBA00023242"/>
    </source>
</evidence>
<dbReference type="GO" id="GO:0003678">
    <property type="term" value="F:DNA helicase activity"/>
    <property type="evidence" value="ECO:0007669"/>
    <property type="project" value="UniProtKB-EC"/>
</dbReference>
<comment type="function">
    <text evidence="10">DNA helicase participates in several chromatin remodeling complexes, including the SWR1 and the INO80 complexes.</text>
</comment>
<keyword evidence="10" id="KW-0805">Transcription regulation</keyword>
<evidence type="ECO:0000256" key="9">
    <source>
        <dbReference type="ARBA" id="ARBA00047995"/>
    </source>
</evidence>
<keyword evidence="10" id="KW-0234">DNA repair</keyword>
<comment type="caution">
    <text evidence="12">The sequence shown here is derived from an EMBL/GenBank/DDBJ whole genome shotgun (WGS) entry which is preliminary data.</text>
</comment>
<keyword evidence="8 10" id="KW-0539">Nucleus</keyword>
<dbReference type="InterPro" id="IPR027238">
    <property type="entry name" value="RuvB-like"/>
</dbReference>
<dbReference type="STRING" id="1354746.A0A0B2UIL9"/>
<dbReference type="InParanoid" id="A0A0B2UIL9"/>
<comment type="catalytic activity">
    <reaction evidence="9 10">
        <text>ATP + H2O = ADP + phosphate + H(+)</text>
        <dbReference type="Rhea" id="RHEA:13065"/>
        <dbReference type="ChEBI" id="CHEBI:15377"/>
        <dbReference type="ChEBI" id="CHEBI:15378"/>
        <dbReference type="ChEBI" id="CHEBI:30616"/>
        <dbReference type="ChEBI" id="CHEBI:43474"/>
        <dbReference type="ChEBI" id="CHEBI:456216"/>
        <dbReference type="EC" id="3.6.4.12"/>
    </reaction>
</comment>
<evidence type="ECO:0000313" key="12">
    <source>
        <dbReference type="EMBL" id="KHN68892.1"/>
    </source>
</evidence>
<dbReference type="GO" id="GO:0016887">
    <property type="term" value="F:ATP hydrolysis activity"/>
    <property type="evidence" value="ECO:0007669"/>
    <property type="project" value="RHEA"/>
</dbReference>
<dbReference type="SUPFAM" id="SSF50249">
    <property type="entry name" value="Nucleic acid-binding proteins"/>
    <property type="match status" value="1"/>
</dbReference>
<dbReference type="VEuPathDB" id="MicrosporidiaDB:M896_121150"/>
<accession>A0A0B2UIL9</accession>
<evidence type="ECO:0000256" key="4">
    <source>
        <dbReference type="ARBA" id="ARBA00022801"/>
    </source>
</evidence>
<evidence type="ECO:0000256" key="10">
    <source>
        <dbReference type="RuleBase" id="RU363048"/>
    </source>
</evidence>
<evidence type="ECO:0000256" key="1">
    <source>
        <dbReference type="ARBA" id="ARBA00004123"/>
    </source>
</evidence>
<comment type="similarity">
    <text evidence="2 10">Belongs to the RuvB family.</text>
</comment>
<proteinExistence type="inferred from homology"/>
<gene>
    <name evidence="12" type="ORF">M896_121150</name>
</gene>